<dbReference type="Pfam" id="PF25597">
    <property type="entry name" value="SH3_retrovirus"/>
    <property type="match status" value="1"/>
</dbReference>
<protein>
    <recommendedName>
        <fullName evidence="1">Retroviral polymerase SH3-like domain-containing protein</fullName>
    </recommendedName>
</protein>
<evidence type="ECO:0000313" key="3">
    <source>
        <dbReference type="Proteomes" id="UP001374535"/>
    </source>
</evidence>
<feature type="domain" description="Retroviral polymerase SH3-like" evidence="1">
    <location>
        <begin position="31"/>
        <end position="86"/>
    </location>
</feature>
<accession>A0AAQ3NUW6</accession>
<reference evidence="2 3" key="1">
    <citation type="journal article" date="2023" name="Life. Sci Alliance">
        <title>Evolutionary insights into 3D genome organization and epigenetic landscape of Vigna mungo.</title>
        <authorList>
            <person name="Junaid A."/>
            <person name="Singh B."/>
            <person name="Bhatia S."/>
        </authorList>
    </citation>
    <scope>NUCLEOTIDE SEQUENCE [LARGE SCALE GENOMIC DNA]</scope>
    <source>
        <strain evidence="2">Urdbean</strain>
    </source>
</reference>
<dbReference type="EMBL" id="CP144698">
    <property type="protein sequence ID" value="WVZ16499.1"/>
    <property type="molecule type" value="Genomic_DNA"/>
</dbReference>
<dbReference type="InterPro" id="IPR057670">
    <property type="entry name" value="SH3_retrovirus"/>
</dbReference>
<gene>
    <name evidence="2" type="ORF">V8G54_009481</name>
</gene>
<sequence>MKCNLLSVGQLTEKGFIVIMGSNGQIEVFDQDQKRVKLVGKGEPMVFVGYHSTGAYKLFDPIRKRMTISRDAIIIEDEHWGWKHNQTSMKKKKTNTMMRLPVSVELEEDVELHDPMQVEGNTEVNSSVVFADLICATALGRLGCRLGRLNLMLPSRCRMRGLT</sequence>
<proteinExistence type="predicted"/>
<dbReference type="AlphaFoldDB" id="A0AAQ3NUW6"/>
<dbReference type="Proteomes" id="UP001374535">
    <property type="component" value="Chromosome 3"/>
</dbReference>
<keyword evidence="3" id="KW-1185">Reference proteome</keyword>
<evidence type="ECO:0000313" key="2">
    <source>
        <dbReference type="EMBL" id="WVZ16499.1"/>
    </source>
</evidence>
<evidence type="ECO:0000259" key="1">
    <source>
        <dbReference type="Pfam" id="PF25597"/>
    </source>
</evidence>
<name>A0AAQ3NUW6_VIGMU</name>
<organism evidence="2 3">
    <name type="scientific">Vigna mungo</name>
    <name type="common">Black gram</name>
    <name type="synonym">Phaseolus mungo</name>
    <dbReference type="NCBI Taxonomy" id="3915"/>
    <lineage>
        <taxon>Eukaryota</taxon>
        <taxon>Viridiplantae</taxon>
        <taxon>Streptophyta</taxon>
        <taxon>Embryophyta</taxon>
        <taxon>Tracheophyta</taxon>
        <taxon>Spermatophyta</taxon>
        <taxon>Magnoliopsida</taxon>
        <taxon>eudicotyledons</taxon>
        <taxon>Gunneridae</taxon>
        <taxon>Pentapetalae</taxon>
        <taxon>rosids</taxon>
        <taxon>fabids</taxon>
        <taxon>Fabales</taxon>
        <taxon>Fabaceae</taxon>
        <taxon>Papilionoideae</taxon>
        <taxon>50 kb inversion clade</taxon>
        <taxon>NPAAA clade</taxon>
        <taxon>indigoferoid/millettioid clade</taxon>
        <taxon>Phaseoleae</taxon>
        <taxon>Vigna</taxon>
    </lineage>
</organism>